<dbReference type="EMBL" id="SRMQ01000001">
    <property type="protein sequence ID" value="TGJ77650.1"/>
    <property type="molecule type" value="Genomic_DNA"/>
</dbReference>
<dbReference type="AlphaFoldDB" id="A0A4Z0YFF8"/>
<evidence type="ECO:0000313" key="3">
    <source>
        <dbReference type="Proteomes" id="UP000297714"/>
    </source>
</evidence>
<sequence>MAKTKKDIDKDLMYKMLMPSGSKTIKASLQEEQEVQQPSSEKSTQAEKLSKEEEAPSPHRAMMRRELGIPLMDTQQTVLVNTMEAVVLEKLEEALKRFQCCRCDRCKKDMVALALNRLSPHYMVLMEGQPAPRLDAQTNAAVVTAVIKAILAVRSHPRH</sequence>
<proteinExistence type="predicted"/>
<dbReference type="Pfam" id="PF10719">
    <property type="entry name" value="ComFB"/>
    <property type="match status" value="1"/>
</dbReference>
<evidence type="ECO:0000313" key="2">
    <source>
        <dbReference type="EMBL" id="TGJ77650.1"/>
    </source>
</evidence>
<keyword evidence="3" id="KW-1185">Reference proteome</keyword>
<name>A0A4Z0YFF8_9FIRM</name>
<comment type="caution">
    <text evidence="2">The sequence shown here is derived from an EMBL/GenBank/DDBJ whole genome shotgun (WGS) entry which is preliminary data.</text>
</comment>
<gene>
    <name evidence="2" type="ORF">CAGA_00410</name>
</gene>
<dbReference type="InterPro" id="IPR019657">
    <property type="entry name" value="ComFB"/>
</dbReference>
<reference evidence="2 3" key="1">
    <citation type="submission" date="2019-04" db="EMBL/GenBank/DDBJ databases">
        <authorList>
            <person name="Poehlein A."/>
            <person name="Bengelsdorf F.R."/>
            <person name="Duerre P."/>
            <person name="Daniel R."/>
        </authorList>
    </citation>
    <scope>NUCLEOTIDE SEQUENCE [LARGE SCALE GENOMIC DNA]</scope>
    <source>
        <strain evidence="2 3">BS-1</strain>
    </source>
</reference>
<dbReference type="RefSeq" id="WP_135656503.1">
    <property type="nucleotide sequence ID" value="NZ_SRMQ01000001.1"/>
</dbReference>
<feature type="region of interest" description="Disordered" evidence="1">
    <location>
        <begin position="23"/>
        <end position="64"/>
    </location>
</feature>
<organism evidence="2 3">
    <name type="scientific">Caproiciproducens galactitolivorans</name>
    <dbReference type="NCBI Taxonomy" id="642589"/>
    <lineage>
        <taxon>Bacteria</taxon>
        <taxon>Bacillati</taxon>
        <taxon>Bacillota</taxon>
        <taxon>Clostridia</taxon>
        <taxon>Eubacteriales</taxon>
        <taxon>Acutalibacteraceae</taxon>
        <taxon>Caproiciproducens</taxon>
    </lineage>
</organism>
<dbReference type="Proteomes" id="UP000297714">
    <property type="component" value="Unassembled WGS sequence"/>
</dbReference>
<accession>A0A4Z0YFF8</accession>
<evidence type="ECO:0000256" key="1">
    <source>
        <dbReference type="SAM" id="MobiDB-lite"/>
    </source>
</evidence>
<feature type="compositionally biased region" description="Basic and acidic residues" evidence="1">
    <location>
        <begin position="44"/>
        <end position="64"/>
    </location>
</feature>
<protein>
    <submittedName>
        <fullName evidence="2">Late competence development protein ComFB</fullName>
    </submittedName>
</protein>
<dbReference type="OrthoDB" id="5616024at2"/>